<dbReference type="InterPro" id="IPR002942">
    <property type="entry name" value="S4_RNA-bd"/>
</dbReference>
<evidence type="ECO:0000256" key="1">
    <source>
        <dbReference type="ARBA" id="ARBA00022884"/>
    </source>
</evidence>
<dbReference type="Gene3D" id="3.10.290.10">
    <property type="entry name" value="RNA-binding S4 domain"/>
    <property type="match status" value="1"/>
</dbReference>
<dbReference type="RefSeq" id="WP_023056407.1">
    <property type="nucleotide sequence ID" value="NZ_JAUSTN010000001.1"/>
</dbReference>
<dbReference type="EC" id="2.1.1.227" evidence="5"/>
<keyword evidence="6" id="KW-1185">Reference proteome</keyword>
<dbReference type="EC" id="2.1.1.226" evidence="5"/>
<dbReference type="Gene3D" id="3.40.50.150">
    <property type="entry name" value="Vaccinia Virus protein VP39"/>
    <property type="match status" value="1"/>
</dbReference>
<name>A0ABU0ATR8_9FIRM</name>
<dbReference type="PROSITE" id="PS50889">
    <property type="entry name" value="S4"/>
    <property type="match status" value="1"/>
</dbReference>
<keyword evidence="1 3" id="KW-0694">RNA-binding</keyword>
<reference evidence="5 6" key="1">
    <citation type="submission" date="2023-07" db="EMBL/GenBank/DDBJ databases">
        <title>Genomic Encyclopedia of Type Strains, Phase IV (KMG-IV): sequencing the most valuable type-strain genomes for metagenomic binning, comparative biology and taxonomic classification.</title>
        <authorList>
            <person name="Goeker M."/>
        </authorList>
    </citation>
    <scope>NUCLEOTIDE SEQUENCE [LARGE SCALE GENOMIC DNA]</scope>
    <source>
        <strain evidence="5 6">DSM 22616</strain>
    </source>
</reference>
<organism evidence="5 6">
    <name type="scientific">Peptoniphilus koenoeneniae</name>
    <dbReference type="NCBI Taxonomy" id="507751"/>
    <lineage>
        <taxon>Bacteria</taxon>
        <taxon>Bacillati</taxon>
        <taxon>Bacillota</taxon>
        <taxon>Tissierellia</taxon>
        <taxon>Tissierellales</taxon>
        <taxon>Peptoniphilaceae</taxon>
        <taxon>Peptoniphilus</taxon>
    </lineage>
</organism>
<evidence type="ECO:0000313" key="5">
    <source>
        <dbReference type="EMBL" id="MDQ0274177.1"/>
    </source>
</evidence>
<evidence type="ECO:0000256" key="2">
    <source>
        <dbReference type="ARBA" id="ARBA00029460"/>
    </source>
</evidence>
<dbReference type="Pfam" id="PF01728">
    <property type="entry name" value="FtsJ"/>
    <property type="match status" value="1"/>
</dbReference>
<dbReference type="Pfam" id="PF01479">
    <property type="entry name" value="S4"/>
    <property type="match status" value="1"/>
</dbReference>
<sequence length="264" mass="29612">MAKIRADLLLYNQGLVDSREKAKRLIMEGKVLCGTKRIDKPGEQIEDFETLTINSDQIQYVSRGGLKLEKAIKKFNLNLSDFICADIGSSTGGFTHCMLINGAKKVYSIDVGYNQLDYKLRIDDRVIVLERTNIRYLDNNLISDEIDFISIDVSFISLQLVLPKAYEILKDGSYLVALIKPQFEAGKEKVGKNGIIRDPKVHAEVLNNTLSFAEKIGFSIQDLTYSPIKGTKGNIEFLVLLKKSSEPSIDINIDSILKSTDELE</sequence>
<dbReference type="PANTHER" id="PTHR32319:SF0">
    <property type="entry name" value="BACTERIAL HEMOLYSIN-LIKE PROTEIN"/>
    <property type="match status" value="1"/>
</dbReference>
<dbReference type="InterPro" id="IPR004538">
    <property type="entry name" value="Hemolysin_A/TlyA"/>
</dbReference>
<comment type="caution">
    <text evidence="5">The sequence shown here is derived from an EMBL/GenBank/DDBJ whole genome shotgun (WGS) entry which is preliminary data.</text>
</comment>
<dbReference type="EMBL" id="JAUSTN010000001">
    <property type="protein sequence ID" value="MDQ0274177.1"/>
    <property type="molecule type" value="Genomic_DNA"/>
</dbReference>
<dbReference type="NCBIfam" id="TIGR00478">
    <property type="entry name" value="tly"/>
    <property type="match status" value="1"/>
</dbReference>
<dbReference type="PIRSF" id="PIRSF005578">
    <property type="entry name" value="TlyA"/>
    <property type="match status" value="1"/>
</dbReference>
<evidence type="ECO:0000313" key="6">
    <source>
        <dbReference type="Proteomes" id="UP001236559"/>
    </source>
</evidence>
<dbReference type="SUPFAM" id="SSF55174">
    <property type="entry name" value="Alpha-L RNA-binding motif"/>
    <property type="match status" value="1"/>
</dbReference>
<dbReference type="InterPro" id="IPR036986">
    <property type="entry name" value="S4_RNA-bd_sf"/>
</dbReference>
<comment type="similarity">
    <text evidence="2">Belongs to the TlyA family.</text>
</comment>
<dbReference type="SUPFAM" id="SSF53335">
    <property type="entry name" value="S-adenosyl-L-methionine-dependent methyltransferases"/>
    <property type="match status" value="1"/>
</dbReference>
<dbReference type="GO" id="GO:0008168">
    <property type="term" value="F:methyltransferase activity"/>
    <property type="evidence" value="ECO:0007669"/>
    <property type="project" value="UniProtKB-KW"/>
</dbReference>
<evidence type="ECO:0000256" key="3">
    <source>
        <dbReference type="PROSITE-ProRule" id="PRU00182"/>
    </source>
</evidence>
<dbReference type="Proteomes" id="UP001236559">
    <property type="component" value="Unassembled WGS sequence"/>
</dbReference>
<keyword evidence="5" id="KW-0808">Transferase</keyword>
<dbReference type="InterPro" id="IPR029063">
    <property type="entry name" value="SAM-dependent_MTases_sf"/>
</dbReference>
<protein>
    <submittedName>
        <fullName evidence="5">23S rRNA (Cytidine1920-2'-O)/16S rRNA (Cytidine1409-2'-O)-methyltransferase</fullName>
        <ecNumber evidence="5">2.1.1.226</ecNumber>
        <ecNumber evidence="5">2.1.1.227</ecNumber>
    </submittedName>
</protein>
<evidence type="ECO:0000259" key="4">
    <source>
        <dbReference type="SMART" id="SM00363"/>
    </source>
</evidence>
<dbReference type="InterPro" id="IPR002877">
    <property type="entry name" value="RNA_MeTrfase_FtsJ_dom"/>
</dbReference>
<gene>
    <name evidence="5" type="ORF">J2S72_000173</name>
</gene>
<proteinExistence type="inferred from homology"/>
<dbReference type="InterPro" id="IPR047048">
    <property type="entry name" value="TlyA"/>
</dbReference>
<keyword evidence="5" id="KW-0489">Methyltransferase</keyword>
<feature type="domain" description="RNA-binding S4" evidence="4">
    <location>
        <begin position="4"/>
        <end position="69"/>
    </location>
</feature>
<dbReference type="SMART" id="SM00363">
    <property type="entry name" value="S4"/>
    <property type="match status" value="1"/>
</dbReference>
<accession>A0ABU0ATR8</accession>
<dbReference type="GO" id="GO:0032259">
    <property type="term" value="P:methylation"/>
    <property type="evidence" value="ECO:0007669"/>
    <property type="project" value="UniProtKB-KW"/>
</dbReference>
<dbReference type="CDD" id="cd00165">
    <property type="entry name" value="S4"/>
    <property type="match status" value="1"/>
</dbReference>
<dbReference type="PANTHER" id="PTHR32319">
    <property type="entry name" value="BACTERIAL HEMOLYSIN-LIKE PROTEIN"/>
    <property type="match status" value="1"/>
</dbReference>